<organism evidence="2 3">
    <name type="scientific">Paractinoplanes atraurantiacus</name>
    <dbReference type="NCBI Taxonomy" id="1036182"/>
    <lineage>
        <taxon>Bacteria</taxon>
        <taxon>Bacillati</taxon>
        <taxon>Actinomycetota</taxon>
        <taxon>Actinomycetes</taxon>
        <taxon>Micromonosporales</taxon>
        <taxon>Micromonosporaceae</taxon>
        <taxon>Paractinoplanes</taxon>
    </lineage>
</organism>
<dbReference type="RefSeq" id="WP_245923659.1">
    <property type="nucleotide sequence ID" value="NZ_OBDY01000026.1"/>
</dbReference>
<evidence type="ECO:0000313" key="2">
    <source>
        <dbReference type="EMBL" id="SNY64379.1"/>
    </source>
</evidence>
<accession>A0A285JVN3</accession>
<name>A0A285JVN3_9ACTN</name>
<dbReference type="EMBL" id="OBDY01000026">
    <property type="protein sequence ID" value="SNY64379.1"/>
    <property type="molecule type" value="Genomic_DNA"/>
</dbReference>
<dbReference type="Proteomes" id="UP000219612">
    <property type="component" value="Unassembled WGS sequence"/>
</dbReference>
<proteinExistence type="predicted"/>
<evidence type="ECO:0000256" key="1">
    <source>
        <dbReference type="SAM" id="MobiDB-lite"/>
    </source>
</evidence>
<gene>
    <name evidence="2" type="ORF">SAMN05421748_126123</name>
</gene>
<reference evidence="2 3" key="1">
    <citation type="submission" date="2017-09" db="EMBL/GenBank/DDBJ databases">
        <authorList>
            <person name="Ehlers B."/>
            <person name="Leendertz F.H."/>
        </authorList>
    </citation>
    <scope>NUCLEOTIDE SEQUENCE [LARGE SCALE GENOMIC DNA]</scope>
    <source>
        <strain evidence="2 3">CGMCC 4.6857</strain>
    </source>
</reference>
<dbReference type="AlphaFoldDB" id="A0A285JVN3"/>
<protein>
    <submittedName>
        <fullName evidence="2">Uncharacterized protein</fullName>
    </submittedName>
</protein>
<keyword evidence="3" id="KW-1185">Reference proteome</keyword>
<dbReference type="PROSITE" id="PS51257">
    <property type="entry name" value="PROKAR_LIPOPROTEIN"/>
    <property type="match status" value="1"/>
</dbReference>
<evidence type="ECO:0000313" key="3">
    <source>
        <dbReference type="Proteomes" id="UP000219612"/>
    </source>
</evidence>
<sequence>MPRTTRTPSPRPATTPPLSSSSCEGAVVHTIDLTTDELALVPALCLSVGAVLRIEDIGPGEVTTDSPDLVDQNYEAGIVEIRFVRTGTVVVTIPQADDAHDVTVVIR</sequence>
<feature type="region of interest" description="Disordered" evidence="1">
    <location>
        <begin position="1"/>
        <end position="24"/>
    </location>
</feature>